<organism evidence="3 4">
    <name type="scientific">Roseateles flavus</name>
    <dbReference type="NCBI Taxonomy" id="3149041"/>
    <lineage>
        <taxon>Bacteria</taxon>
        <taxon>Pseudomonadati</taxon>
        <taxon>Pseudomonadota</taxon>
        <taxon>Betaproteobacteria</taxon>
        <taxon>Burkholderiales</taxon>
        <taxon>Sphaerotilaceae</taxon>
        <taxon>Roseateles</taxon>
    </lineage>
</organism>
<feature type="region of interest" description="Disordered" evidence="1">
    <location>
        <begin position="1"/>
        <end position="28"/>
    </location>
</feature>
<dbReference type="RefSeq" id="WP_347607726.1">
    <property type="nucleotide sequence ID" value="NZ_JBDPZC010000002.1"/>
</dbReference>
<dbReference type="InterPro" id="IPR027417">
    <property type="entry name" value="P-loop_NTPase"/>
</dbReference>
<dbReference type="PANTHER" id="PTHR43718">
    <property type="entry name" value="LON PROTEASE"/>
    <property type="match status" value="1"/>
</dbReference>
<dbReference type="SUPFAM" id="SSF52540">
    <property type="entry name" value="P-loop containing nucleoside triphosphate hydrolases"/>
    <property type="match status" value="1"/>
</dbReference>
<proteinExistence type="predicted"/>
<dbReference type="InterPro" id="IPR027065">
    <property type="entry name" value="Lon_Prtase"/>
</dbReference>
<evidence type="ECO:0000313" key="3">
    <source>
        <dbReference type="EMBL" id="MEO3712407.1"/>
    </source>
</evidence>
<gene>
    <name evidence="3" type="ORF">ABDJ40_06455</name>
</gene>
<dbReference type="PANTHER" id="PTHR43718:SF2">
    <property type="entry name" value="LON PROTEASE HOMOLOG, MITOCHONDRIAL"/>
    <property type="match status" value="1"/>
</dbReference>
<evidence type="ECO:0000256" key="1">
    <source>
        <dbReference type="SAM" id="MobiDB-lite"/>
    </source>
</evidence>
<dbReference type="EMBL" id="JBDPZC010000002">
    <property type="protein sequence ID" value="MEO3712407.1"/>
    <property type="molecule type" value="Genomic_DNA"/>
</dbReference>
<comment type="caution">
    <text evidence="3">The sequence shown here is derived from an EMBL/GenBank/DDBJ whole genome shotgun (WGS) entry which is preliminary data.</text>
</comment>
<feature type="domain" description="AAA+ ATPase" evidence="2">
    <location>
        <begin position="378"/>
        <end position="527"/>
    </location>
</feature>
<keyword evidence="4" id="KW-1185">Reference proteome</keyword>
<dbReference type="InterPro" id="IPR003959">
    <property type="entry name" value="ATPase_AAA_core"/>
</dbReference>
<evidence type="ECO:0000313" key="4">
    <source>
        <dbReference type="Proteomes" id="UP001462640"/>
    </source>
</evidence>
<sequence length="590" mass="64060">MDTEVLGEAAPAVRSSRPPRSSMGRTDRGRLEKLLKELRGHHWGFGSAAAGLAFLELVATHSSPPAPLNHSRDALMMALAPRLTARHRADQFRRAATLLARGASRDSWAQAAALILRAHAVSLDARPEARLELIQFCERAMGLAPSSVDTAIPRVALLLKPSGLPVAGFKELAVAQVQALCTAALLEVCARRPYAGWSMLDIDAALFALRHHYANAETTLCGETATVSQRQEDFREVGLPLWEALRQAAIRLAAKPGCAPCRDDAWHQRTQAAVFLAIGTAKSATRADALAVPVHTEGPTRIICRRPIAPSAERIDREELERHRVLECPLPVATMPRRAALEAAHRRLLLEFPWAEDVLDAVFDDLLGRAAVGSAFLVMPPTLLVGQPGCGKSRLARRLADELGLPRLDLCLGGSADAKMLCGTSRGWSSGRPGDLATLLATQLSASAIVILDELDKAQGPLRNDVGIQAYLLGLVEPETAARHHDVFLKTECDFTGVLWLATANALTGIAPALLTRFRVLMVRQPRPQDLVVVARNVIEDMAERWGVDRQVLPGVEELNLPLGRLTSARQVRQATEGAIAHWARELQRH</sequence>
<name>A0ABV0GBL2_9BURK</name>
<accession>A0ABV0GBL2</accession>
<dbReference type="SMART" id="SM00382">
    <property type="entry name" value="AAA"/>
    <property type="match status" value="1"/>
</dbReference>
<reference evidence="3 4" key="1">
    <citation type="submission" date="2024-05" db="EMBL/GenBank/DDBJ databases">
        <title>Roseateles sp. 2.12 16S ribosomal RNA gene Genome sequencing and assembly.</title>
        <authorList>
            <person name="Woo H."/>
        </authorList>
    </citation>
    <scope>NUCLEOTIDE SEQUENCE [LARGE SCALE GENOMIC DNA]</scope>
    <source>
        <strain evidence="3 4">2.12</strain>
    </source>
</reference>
<dbReference type="Pfam" id="PF00004">
    <property type="entry name" value="AAA"/>
    <property type="match status" value="1"/>
</dbReference>
<dbReference type="Proteomes" id="UP001462640">
    <property type="component" value="Unassembled WGS sequence"/>
</dbReference>
<feature type="compositionally biased region" description="Low complexity" evidence="1">
    <location>
        <begin position="9"/>
        <end position="22"/>
    </location>
</feature>
<evidence type="ECO:0000259" key="2">
    <source>
        <dbReference type="SMART" id="SM00382"/>
    </source>
</evidence>
<protein>
    <submittedName>
        <fullName evidence="3">AAA family ATPase</fullName>
    </submittedName>
</protein>
<dbReference type="InterPro" id="IPR003593">
    <property type="entry name" value="AAA+_ATPase"/>
</dbReference>
<dbReference type="Gene3D" id="3.40.50.300">
    <property type="entry name" value="P-loop containing nucleotide triphosphate hydrolases"/>
    <property type="match status" value="1"/>
</dbReference>